<feature type="compositionally biased region" description="Acidic residues" evidence="18">
    <location>
        <begin position="133"/>
        <end position="149"/>
    </location>
</feature>
<dbReference type="Pfam" id="PF06733">
    <property type="entry name" value="DEAD_2"/>
    <property type="match status" value="1"/>
</dbReference>
<evidence type="ECO:0000256" key="10">
    <source>
        <dbReference type="ARBA" id="ARBA00023004"/>
    </source>
</evidence>
<feature type="compositionally biased region" description="Pro residues" evidence="18">
    <location>
        <begin position="513"/>
        <end position="536"/>
    </location>
</feature>
<feature type="compositionally biased region" description="Low complexity" evidence="18">
    <location>
        <begin position="1544"/>
        <end position="1555"/>
    </location>
</feature>
<dbReference type="GO" id="GO:0046872">
    <property type="term" value="F:metal ion binding"/>
    <property type="evidence" value="ECO:0007669"/>
    <property type="project" value="UniProtKB-KW"/>
</dbReference>
<evidence type="ECO:0000256" key="6">
    <source>
        <dbReference type="ARBA" id="ARBA00022763"/>
    </source>
</evidence>
<evidence type="ECO:0000256" key="9">
    <source>
        <dbReference type="ARBA" id="ARBA00022840"/>
    </source>
</evidence>
<dbReference type="GO" id="GO:0005634">
    <property type="term" value="C:nucleus"/>
    <property type="evidence" value="ECO:0007669"/>
    <property type="project" value="UniProtKB-SubCell"/>
</dbReference>
<feature type="compositionally biased region" description="Low complexity" evidence="18">
    <location>
        <begin position="1386"/>
        <end position="1416"/>
    </location>
</feature>
<feature type="compositionally biased region" description="Gly residues" evidence="18">
    <location>
        <begin position="1014"/>
        <end position="1028"/>
    </location>
</feature>
<protein>
    <recommendedName>
        <fullName evidence="17">Regulator of telomere elongation helicase 1 homolog</fullName>
    </recommendedName>
</protein>
<proteinExistence type="inferred from homology"/>
<evidence type="ECO:0000256" key="3">
    <source>
        <dbReference type="ARBA" id="ARBA00022485"/>
    </source>
</evidence>
<keyword evidence="7" id="KW-0378">Hydrolase</keyword>
<evidence type="ECO:0000259" key="19">
    <source>
        <dbReference type="PROSITE" id="PS51193"/>
    </source>
</evidence>
<feature type="compositionally biased region" description="Low complexity" evidence="18">
    <location>
        <begin position="94"/>
        <end position="103"/>
    </location>
</feature>
<feature type="compositionally biased region" description="Low complexity" evidence="18">
    <location>
        <begin position="1369"/>
        <end position="1378"/>
    </location>
</feature>
<feature type="compositionally biased region" description="Pro residues" evidence="18">
    <location>
        <begin position="1165"/>
        <end position="1184"/>
    </location>
</feature>
<evidence type="ECO:0000256" key="1">
    <source>
        <dbReference type="ARBA" id="ARBA00004123"/>
    </source>
</evidence>
<feature type="compositionally biased region" description="Low complexity" evidence="18">
    <location>
        <begin position="1217"/>
        <end position="1236"/>
    </location>
</feature>
<feature type="region of interest" description="Disordered" evidence="18">
    <location>
        <begin position="1164"/>
        <end position="1800"/>
    </location>
</feature>
<keyword evidence="14" id="KW-0413">Isomerase</keyword>
<feature type="compositionally biased region" description="Low complexity" evidence="18">
    <location>
        <begin position="1277"/>
        <end position="1299"/>
    </location>
</feature>
<keyword evidence="3" id="KW-0004">4Fe-4S</keyword>
<feature type="compositionally biased region" description="Polar residues" evidence="18">
    <location>
        <begin position="1259"/>
        <end position="1275"/>
    </location>
</feature>
<keyword evidence="4" id="KW-0479">Metal-binding</keyword>
<reference evidence="20" key="1">
    <citation type="journal article" date="2020" name="bioRxiv">
        <title>Comparative genomics of Chlamydomonas.</title>
        <authorList>
            <person name="Craig R.J."/>
            <person name="Hasan A.R."/>
            <person name="Ness R.W."/>
            <person name="Keightley P.D."/>
        </authorList>
    </citation>
    <scope>NUCLEOTIDE SEQUENCE</scope>
    <source>
        <strain evidence="20">CCAP 11/173</strain>
    </source>
</reference>
<comment type="caution">
    <text evidence="20">The sequence shown here is derived from an EMBL/GenBank/DDBJ whole genome shotgun (WGS) entry which is preliminary data.</text>
</comment>
<evidence type="ECO:0000313" key="20">
    <source>
        <dbReference type="EMBL" id="KAG2454208.1"/>
    </source>
</evidence>
<dbReference type="FunFam" id="3.40.50.300:FF:000431">
    <property type="entry name" value="Regulator of telomere elongation helicase 1"/>
    <property type="match status" value="1"/>
</dbReference>
<dbReference type="InterPro" id="IPR045028">
    <property type="entry name" value="DinG/Rad3-like"/>
</dbReference>
<dbReference type="SMART" id="SM00487">
    <property type="entry name" value="DEXDc"/>
    <property type="match status" value="1"/>
</dbReference>
<dbReference type="InterPro" id="IPR014001">
    <property type="entry name" value="Helicase_ATP-bd"/>
</dbReference>
<feature type="compositionally biased region" description="Acidic residues" evidence="18">
    <location>
        <begin position="1791"/>
        <end position="1800"/>
    </location>
</feature>
<feature type="compositionally biased region" description="Gly residues" evidence="18">
    <location>
        <begin position="585"/>
        <end position="616"/>
    </location>
</feature>
<dbReference type="InterPro" id="IPR006555">
    <property type="entry name" value="ATP-dep_Helicase_C"/>
</dbReference>
<comment type="catalytic activity">
    <reaction evidence="16">
        <text>ATP + H2O = ADP + phosphate + H(+)</text>
        <dbReference type="Rhea" id="RHEA:13065"/>
        <dbReference type="ChEBI" id="CHEBI:15377"/>
        <dbReference type="ChEBI" id="CHEBI:15378"/>
        <dbReference type="ChEBI" id="CHEBI:30616"/>
        <dbReference type="ChEBI" id="CHEBI:43474"/>
        <dbReference type="ChEBI" id="CHEBI:456216"/>
    </reaction>
</comment>
<evidence type="ECO:0000256" key="11">
    <source>
        <dbReference type="ARBA" id="ARBA00023014"/>
    </source>
</evidence>
<evidence type="ECO:0000256" key="4">
    <source>
        <dbReference type="ARBA" id="ARBA00022723"/>
    </source>
</evidence>
<dbReference type="GO" id="GO:0005524">
    <property type="term" value="F:ATP binding"/>
    <property type="evidence" value="ECO:0007669"/>
    <property type="project" value="UniProtKB-KW"/>
</dbReference>
<dbReference type="InterPro" id="IPR027417">
    <property type="entry name" value="P-loop_NTPase"/>
</dbReference>
<evidence type="ECO:0000256" key="12">
    <source>
        <dbReference type="ARBA" id="ARBA00023125"/>
    </source>
</evidence>
<feature type="compositionally biased region" description="Basic and acidic residues" evidence="18">
    <location>
        <begin position="1733"/>
        <end position="1746"/>
    </location>
</feature>
<feature type="compositionally biased region" description="Low complexity" evidence="18">
    <location>
        <begin position="161"/>
        <end position="171"/>
    </location>
</feature>
<name>A0A836BCG4_9CHLO</name>
<dbReference type="InterPro" id="IPR010614">
    <property type="entry name" value="RAD3-like_helicase_DEAD"/>
</dbReference>
<feature type="compositionally biased region" description="Low complexity" evidence="18">
    <location>
        <begin position="1764"/>
        <end position="1784"/>
    </location>
</feature>
<evidence type="ECO:0000256" key="15">
    <source>
        <dbReference type="ARBA" id="ARBA00023242"/>
    </source>
</evidence>
<dbReference type="GO" id="GO:0051539">
    <property type="term" value="F:4 iron, 4 sulfur cluster binding"/>
    <property type="evidence" value="ECO:0007669"/>
    <property type="project" value="UniProtKB-KW"/>
</dbReference>
<keyword evidence="15" id="KW-0539">Nucleus</keyword>
<gene>
    <name evidence="20" type="ORF">HYH02_001242</name>
</gene>
<comment type="subcellular location">
    <subcellularLocation>
        <location evidence="1">Nucleus</location>
    </subcellularLocation>
</comment>
<evidence type="ECO:0000256" key="7">
    <source>
        <dbReference type="ARBA" id="ARBA00022801"/>
    </source>
</evidence>
<evidence type="ECO:0000256" key="18">
    <source>
        <dbReference type="SAM" id="MobiDB-lite"/>
    </source>
</evidence>
<feature type="compositionally biased region" description="Basic residues" evidence="18">
    <location>
        <begin position="1647"/>
        <end position="1662"/>
    </location>
</feature>
<dbReference type="InterPro" id="IPR014013">
    <property type="entry name" value="Helic_SF1/SF2_ATP-bd_DinG/Rad3"/>
</dbReference>
<dbReference type="PANTHER" id="PTHR11472">
    <property type="entry name" value="DNA REPAIR DEAD HELICASE RAD3/XP-D SUBFAMILY MEMBER"/>
    <property type="match status" value="1"/>
</dbReference>
<evidence type="ECO:0000256" key="14">
    <source>
        <dbReference type="ARBA" id="ARBA00023235"/>
    </source>
</evidence>
<dbReference type="PANTHER" id="PTHR11472:SF47">
    <property type="entry name" value="FANCONI ANEMIA GROUP J PROTEIN"/>
    <property type="match status" value="1"/>
</dbReference>
<feature type="compositionally biased region" description="Low complexity" evidence="18">
    <location>
        <begin position="1307"/>
        <end position="1316"/>
    </location>
</feature>
<feature type="compositionally biased region" description="Basic and acidic residues" evidence="18">
    <location>
        <begin position="172"/>
        <end position="182"/>
    </location>
</feature>
<evidence type="ECO:0000256" key="17">
    <source>
        <dbReference type="ARBA" id="ARBA00073810"/>
    </source>
</evidence>
<accession>A0A836BCG4</accession>
<evidence type="ECO:0000256" key="5">
    <source>
        <dbReference type="ARBA" id="ARBA00022741"/>
    </source>
</evidence>
<evidence type="ECO:0000256" key="16">
    <source>
        <dbReference type="ARBA" id="ARBA00049360"/>
    </source>
</evidence>
<dbReference type="CDD" id="cd18788">
    <property type="entry name" value="SF2_C_XPD"/>
    <property type="match status" value="1"/>
</dbReference>
<feature type="domain" description="Helicase ATP-binding" evidence="19">
    <location>
        <begin position="7"/>
        <end position="405"/>
    </location>
</feature>
<evidence type="ECO:0000256" key="13">
    <source>
        <dbReference type="ARBA" id="ARBA00023204"/>
    </source>
</evidence>
<feature type="compositionally biased region" description="Low complexity" evidence="18">
    <location>
        <begin position="1600"/>
        <end position="1614"/>
    </location>
</feature>
<feature type="region of interest" description="Disordered" evidence="18">
    <location>
        <begin position="585"/>
        <end position="633"/>
    </location>
</feature>
<feature type="region of interest" description="Disordered" evidence="18">
    <location>
        <begin position="653"/>
        <end position="675"/>
    </location>
</feature>
<dbReference type="Pfam" id="PF13307">
    <property type="entry name" value="Helicase_C_2"/>
    <property type="match status" value="1"/>
</dbReference>
<evidence type="ECO:0000256" key="8">
    <source>
        <dbReference type="ARBA" id="ARBA00022806"/>
    </source>
</evidence>
<dbReference type="GO" id="GO:0003678">
    <property type="term" value="F:DNA helicase activity"/>
    <property type="evidence" value="ECO:0007669"/>
    <property type="project" value="InterPro"/>
</dbReference>
<organism evidence="20 21">
    <name type="scientific">Chlamydomonas schloesseri</name>
    <dbReference type="NCBI Taxonomy" id="2026947"/>
    <lineage>
        <taxon>Eukaryota</taxon>
        <taxon>Viridiplantae</taxon>
        <taxon>Chlorophyta</taxon>
        <taxon>core chlorophytes</taxon>
        <taxon>Chlorophyceae</taxon>
        <taxon>CS clade</taxon>
        <taxon>Chlamydomonadales</taxon>
        <taxon>Chlamydomonadaceae</taxon>
        <taxon>Chlamydomonas</taxon>
    </lineage>
</organism>
<keyword evidence="11" id="KW-0411">Iron-sulfur</keyword>
<dbReference type="SUPFAM" id="SSF52540">
    <property type="entry name" value="P-loop containing nucleoside triphosphate hydrolases"/>
    <property type="match status" value="1"/>
</dbReference>
<dbReference type="Gene3D" id="3.40.50.300">
    <property type="entry name" value="P-loop containing nucleotide triphosphate hydrolases"/>
    <property type="match status" value="3"/>
</dbReference>
<feature type="compositionally biased region" description="Low complexity" evidence="18">
    <location>
        <begin position="537"/>
        <end position="558"/>
    </location>
</feature>
<dbReference type="EMBL" id="JAEHOD010000002">
    <property type="protein sequence ID" value="KAG2454208.1"/>
    <property type="molecule type" value="Genomic_DNA"/>
</dbReference>
<dbReference type="OrthoDB" id="19182at2759"/>
<keyword evidence="12" id="KW-0238">DNA-binding</keyword>
<dbReference type="SMART" id="SM00491">
    <property type="entry name" value="HELICc2"/>
    <property type="match status" value="1"/>
</dbReference>
<feature type="compositionally biased region" description="Low complexity" evidence="18">
    <location>
        <begin position="1498"/>
        <end position="1511"/>
    </location>
</feature>
<feature type="region of interest" description="Disordered" evidence="18">
    <location>
        <begin position="1012"/>
        <end position="1047"/>
    </location>
</feature>
<evidence type="ECO:0000256" key="2">
    <source>
        <dbReference type="ARBA" id="ARBA00009146"/>
    </source>
</evidence>
<dbReference type="GO" id="GO:1990918">
    <property type="term" value="P:double-strand break repair involved in meiotic recombination"/>
    <property type="evidence" value="ECO:0007669"/>
    <property type="project" value="TreeGrafter"/>
</dbReference>
<feature type="region of interest" description="Disordered" evidence="18">
    <location>
        <begin position="513"/>
        <end position="558"/>
    </location>
</feature>
<keyword evidence="10" id="KW-0408">Iron</keyword>
<comment type="similarity">
    <text evidence="2">Belongs to the helicase family. RAD3/XPD subfamily.</text>
</comment>
<sequence length="1800" mass="187889">MPQYSIRGHEVHFPHQPYGVQLSFMEKMLRTLDEQGNALLEAPTGCGKTLSLLCAALAWQDKRKRELQERAAARLRRQAHGSSGGAGAGPGPGPHSAGLEAAAGGAGGSRRRERRRQAGGGKAPSTGAHGDSDDSMSEDDDEDGSDFVPDDGAGLQGSDPKSGSGKAATAAKQRDTAGDVAEKGPGNRSASASRVAEEQDEDDGEPPKLPRIFFATRTHSQIAQVVRELKRTAYKPSMAILASKQHYCINKTVLRTGRVDEECERLAREEAYPCRYRNNKGGGGGRQPPRVAVATQVHDIEELSAACTKAKTCPYFTARDLALGAELVFCPYSYLLDPVVRAALGLDVSGSVLIFDEAHNMEDVCREGGSMDLDLDALREVEAALRLAAALTGRPEIYEPLAEACNRLVVWLARYEERPDGMAAAGFEEHEAVFQGPRALSALEEMGLSPQMVAELWRAYEQAKAFEEKATFTTEGDAANEAVPANVRRPGAGGGALGAVGRLLTVLRLLYAPAPPPPQPMQPPRTGPHMPPPPPQQQQQQQQQLYRGQPLPAAAAGHFPGGAAANALATGGGFIPTGSGGSGGGFIPTGSGGSGGGFIPTGSGGGGGAPGGGGGRLPLPPPPGPQLAAAGRDNSGDYRVVVKRWIAHGAKDRRKARSRLRGAAGDDEAAAGTAPGPGAAVSLSLWCFNPAVAFRHLADKAHSVVLTSGTLAPLDSFASELGTEFHVRLEAPHVVDMSRQVWAGVVPRGPGGGLLAASYREAATFRFQDEAGEAVLRYCQVIPDGVLLFLPSYGLMDKLVTRWKATGLWARLEGVKELVTEGREAGKGFEDAMARYYAAVRSGRGGLFMAICRGKASEGIDFADQHARGVILLGIPFPAVKDTKVRLKKEYNDAGSGPASGRPPSQRLLSGDAWYSQQAFRALNQAVGRCIRHKYDWGAIILLDERFRGTGRQQQLSRWVRAAVKVHDSFDASVAELSAFYRALTADPPRPPPAPAPALPAMEAAACGAKAASEGGGKAGGGGKGGRPGIELRYEEDVPGGPRGVCGGADKGQVSAAAAGTAGSRPFEKFRLAAAGGGAAAAGEGGPEAGGGAGGGAARPITAYFSHAASGQKAAAAAGGLDAQVQQGPAGCCGNGSGSDASCGAAGPVRVPQNLWARHSAHVPAVPPPQQQWGQQPPPQPPWQAPHQPHHQGSYGSGLMTQQPTQLYDAPAPAQPAPQHQPWQGPPQQQQQPQQQGYEAPHPPHPPQPQAGTEPGPGPTTQLHQGWQRPSTQWRTYPPTQQHQPQYQQQQQQHAHYPQGLHHHSEQQQQQQQQQQKPFSLMAPQLRGPMEASGPQFPPQQPHAPIGTWHAPCGRGAVPGGTWQPAPPQQHQHQQQWPHPHHHHQQQLQQQQRPPWQPHPQQRQPAQPGVSTSTSGPSPPRGVAASVSPGPPGRFTSLGEPPPPSPLCAQVPPQASPMPHGTTPPPAQQLWRPPQHQDQGQGGGRGPQQGPSPPPAHLQPAAQQQLLQAATSPPPRALGPAGHPGNTQPGPHQHSSHHCGSHVPPAAAAWQPQNATGPHHNQQQQQQQRTQPSGQLHYGHPGCPSAQQQQGGGGGGWSGHPQQHAPQQQQPQQPSCGGGAGWNAPTAVAQTGTAQPLQPRDPNIPQHHQHHQQQQQHSHHHPGAGAWGNGQGSSHAMHGPGGAWGGGSGGGSAIESAAAAGGMGLGSGSGAAIAAAGVARAPGVPPGRPVKRYTSEKLREAADKRSRLQLQQQQGGGGGGGAPVAGVVAAAPPGQQGRQGAAAGDVWDSYAEADDDDDFV</sequence>
<dbReference type="InterPro" id="IPR006554">
    <property type="entry name" value="Helicase-like_DEXD_c2"/>
</dbReference>
<dbReference type="PROSITE" id="PS51193">
    <property type="entry name" value="HELICASE_ATP_BIND_2"/>
    <property type="match status" value="1"/>
</dbReference>
<dbReference type="GO" id="GO:0006289">
    <property type="term" value="P:nucleotide-excision repair"/>
    <property type="evidence" value="ECO:0007669"/>
    <property type="project" value="TreeGrafter"/>
</dbReference>
<feature type="compositionally biased region" description="Gly residues" evidence="18">
    <location>
        <begin position="1679"/>
        <end position="1692"/>
    </location>
</feature>
<keyword evidence="5" id="KW-0547">Nucleotide-binding</keyword>
<dbReference type="Proteomes" id="UP000613740">
    <property type="component" value="Unassembled WGS sequence"/>
</dbReference>
<dbReference type="GO" id="GO:0016818">
    <property type="term" value="F:hydrolase activity, acting on acid anhydrides, in phosphorus-containing anhydrides"/>
    <property type="evidence" value="ECO:0007669"/>
    <property type="project" value="InterPro"/>
</dbReference>
<keyword evidence="8" id="KW-0347">Helicase</keyword>
<dbReference type="SMART" id="SM00488">
    <property type="entry name" value="DEXDc2"/>
    <property type="match status" value="1"/>
</dbReference>
<keyword evidence="13" id="KW-0234">DNA repair</keyword>
<keyword evidence="6" id="KW-0227">DNA damage</keyword>
<feature type="compositionally biased region" description="Gly residues" evidence="18">
    <location>
        <begin position="1754"/>
        <end position="1763"/>
    </location>
</feature>
<feature type="compositionally biased region" description="Low complexity" evidence="18">
    <location>
        <begin position="1710"/>
        <end position="1722"/>
    </location>
</feature>
<keyword evidence="21" id="KW-1185">Reference proteome</keyword>
<evidence type="ECO:0000313" key="21">
    <source>
        <dbReference type="Proteomes" id="UP000613740"/>
    </source>
</evidence>
<feature type="region of interest" description="Disordered" evidence="18">
    <location>
        <begin position="69"/>
        <end position="210"/>
    </location>
</feature>
<dbReference type="GO" id="GO:0003677">
    <property type="term" value="F:DNA binding"/>
    <property type="evidence" value="ECO:0007669"/>
    <property type="project" value="UniProtKB-KW"/>
</dbReference>
<keyword evidence="9" id="KW-0067">ATP-binding</keyword>